<dbReference type="Gene3D" id="1.10.1240.20">
    <property type="entry name" value="Lytic transglycosylase, superhelical linker domain"/>
    <property type="match status" value="1"/>
</dbReference>
<keyword evidence="7" id="KW-1185">Reference proteome</keyword>
<dbReference type="Gene3D" id="1.10.530.10">
    <property type="match status" value="1"/>
</dbReference>
<proteinExistence type="inferred from homology"/>
<evidence type="ECO:0000256" key="3">
    <source>
        <dbReference type="SAM" id="SignalP"/>
    </source>
</evidence>
<dbReference type="Pfam" id="PF01464">
    <property type="entry name" value="SLT"/>
    <property type="match status" value="1"/>
</dbReference>
<feature type="domain" description="Transglycosylase SLT" evidence="4">
    <location>
        <begin position="469"/>
        <end position="580"/>
    </location>
</feature>
<dbReference type="InterPro" id="IPR008258">
    <property type="entry name" value="Transglycosylase_SLT_dom_1"/>
</dbReference>
<reference evidence="6 7" key="1">
    <citation type="submission" date="2019-10" db="EMBL/GenBank/DDBJ databases">
        <title>Alcanivorax sp.PA15-N-34 draft genome sequence.</title>
        <authorList>
            <person name="Liao X."/>
            <person name="Shao Z."/>
        </authorList>
    </citation>
    <scope>NUCLEOTIDE SEQUENCE [LARGE SCALE GENOMIC DNA]</scope>
    <source>
        <strain evidence="6 7">PA15-N-34</strain>
    </source>
</reference>
<dbReference type="SUPFAM" id="SSF48435">
    <property type="entry name" value="Bacterial muramidases"/>
    <property type="match status" value="1"/>
</dbReference>
<comment type="similarity">
    <text evidence="1">Belongs to the transglycosylase Slt family.</text>
</comment>
<dbReference type="GO" id="GO:0004553">
    <property type="term" value="F:hydrolase activity, hydrolyzing O-glycosyl compounds"/>
    <property type="evidence" value="ECO:0007669"/>
    <property type="project" value="InterPro"/>
</dbReference>
<dbReference type="PANTHER" id="PTHR37423">
    <property type="entry name" value="SOLUBLE LYTIC MUREIN TRANSGLYCOSYLASE-RELATED"/>
    <property type="match status" value="1"/>
</dbReference>
<dbReference type="GO" id="GO:0016020">
    <property type="term" value="C:membrane"/>
    <property type="evidence" value="ECO:0007669"/>
    <property type="project" value="InterPro"/>
</dbReference>
<dbReference type="GO" id="GO:0000270">
    <property type="term" value="P:peptidoglycan metabolic process"/>
    <property type="evidence" value="ECO:0007669"/>
    <property type="project" value="InterPro"/>
</dbReference>
<dbReference type="GO" id="GO:0008933">
    <property type="term" value="F:peptidoglycan lytic transglycosylase activity"/>
    <property type="evidence" value="ECO:0007669"/>
    <property type="project" value="InterPro"/>
</dbReference>
<dbReference type="Pfam" id="PF14718">
    <property type="entry name" value="SLT_L"/>
    <property type="match status" value="1"/>
</dbReference>
<keyword evidence="2 3" id="KW-0732">Signal</keyword>
<dbReference type="SUPFAM" id="SSF53955">
    <property type="entry name" value="Lysozyme-like"/>
    <property type="match status" value="1"/>
</dbReference>
<gene>
    <name evidence="6" type="ORF">GFN93_10340</name>
</gene>
<comment type="caution">
    <text evidence="6">The sequence shown here is derived from an EMBL/GenBank/DDBJ whole genome shotgun (WGS) entry which is preliminary data.</text>
</comment>
<evidence type="ECO:0000313" key="6">
    <source>
        <dbReference type="EMBL" id="MQX53650.1"/>
    </source>
</evidence>
<dbReference type="PROSITE" id="PS00922">
    <property type="entry name" value="TRANSGLYCOSYLASE"/>
    <property type="match status" value="1"/>
</dbReference>
<dbReference type="PANTHER" id="PTHR37423:SF5">
    <property type="entry name" value="SOLUBLE LYTIC MUREIN TRANSGLYCOSYLASE"/>
    <property type="match status" value="1"/>
</dbReference>
<dbReference type="GO" id="GO:0042597">
    <property type="term" value="C:periplasmic space"/>
    <property type="evidence" value="ECO:0007669"/>
    <property type="project" value="InterPro"/>
</dbReference>
<dbReference type="Proteomes" id="UP000469421">
    <property type="component" value="Unassembled WGS sequence"/>
</dbReference>
<evidence type="ECO:0000256" key="1">
    <source>
        <dbReference type="ARBA" id="ARBA00007734"/>
    </source>
</evidence>
<evidence type="ECO:0000256" key="2">
    <source>
        <dbReference type="ARBA" id="ARBA00022729"/>
    </source>
</evidence>
<dbReference type="InterPro" id="IPR037061">
    <property type="entry name" value="Lytic_TGlycoase_superhlx_L_sf"/>
</dbReference>
<accession>A0A6N7M004</accession>
<dbReference type="InterPro" id="IPR023346">
    <property type="entry name" value="Lysozyme-like_dom_sf"/>
</dbReference>
<feature type="domain" description="Lytic transglycosylase superhelical linker" evidence="5">
    <location>
        <begin position="396"/>
        <end position="457"/>
    </location>
</feature>
<evidence type="ECO:0000259" key="4">
    <source>
        <dbReference type="Pfam" id="PF01464"/>
    </source>
</evidence>
<dbReference type="RefSeq" id="WP_153501018.1">
    <property type="nucleotide sequence ID" value="NZ_WIRE01000001.1"/>
</dbReference>
<name>A0A6N7M004_9GAMM</name>
<dbReference type="EMBL" id="WIRE01000001">
    <property type="protein sequence ID" value="MQX53650.1"/>
    <property type="molecule type" value="Genomic_DNA"/>
</dbReference>
<evidence type="ECO:0000313" key="7">
    <source>
        <dbReference type="Proteomes" id="UP000469421"/>
    </source>
</evidence>
<dbReference type="InterPro" id="IPR012289">
    <property type="entry name" value="Lytic_TGlycosylase_superhlx_L"/>
</dbReference>
<dbReference type="Gene3D" id="1.25.20.10">
    <property type="entry name" value="Bacterial muramidases"/>
    <property type="match status" value="1"/>
</dbReference>
<protein>
    <submittedName>
        <fullName evidence="6">Transglycosylase SLT domain-containing protein</fullName>
    </submittedName>
</protein>
<dbReference type="AlphaFoldDB" id="A0A6N7M004"/>
<dbReference type="CDD" id="cd13401">
    <property type="entry name" value="Slt70-like"/>
    <property type="match status" value="1"/>
</dbReference>
<feature type="chain" id="PRO_5026787510" evidence="3">
    <location>
        <begin position="20"/>
        <end position="639"/>
    </location>
</feature>
<evidence type="ECO:0000259" key="5">
    <source>
        <dbReference type="Pfam" id="PF14718"/>
    </source>
</evidence>
<dbReference type="InterPro" id="IPR008939">
    <property type="entry name" value="Lytic_TGlycosylase_superhlx_U"/>
</dbReference>
<organism evidence="6 7">
    <name type="scientific">Alcanivorax sediminis</name>
    <dbReference type="NCBI Taxonomy" id="2663008"/>
    <lineage>
        <taxon>Bacteria</taxon>
        <taxon>Pseudomonadati</taxon>
        <taxon>Pseudomonadota</taxon>
        <taxon>Gammaproteobacteria</taxon>
        <taxon>Oceanospirillales</taxon>
        <taxon>Alcanivoracaceae</taxon>
        <taxon>Alcanivorax</taxon>
    </lineage>
</organism>
<dbReference type="InterPro" id="IPR000189">
    <property type="entry name" value="Transglyc_AS"/>
</dbReference>
<feature type="signal peptide" evidence="3">
    <location>
        <begin position="1"/>
        <end position="19"/>
    </location>
</feature>
<sequence length="639" mass="73457">MVRAAVLIACSLMTTMALAETRSDTFRQALDAARNDDWDTLSRMEAELEDNHPLESYLEFHRIRAGLPELSAEKVIAYAEKYNDSPLPDDIRDIAITAYGKAKRWDALLAVSNQVPGPVTLQCYYYQARLASGDDSALQEAARLWNYGSSRPDACDPLFSAARNAGVIDEKAIWERQRLAFEAGNYSLMRYLNRSLEGSEYETAGNWLKKLYRSPDELENLPKGLSKEQKAALREDGFYRWIYTDTVTARKWYEKHAKRIKNEEARQTLARRLAWYSTIRGIEENREWLDNWLEDHSDVELLSQRTRRAIIEQNWDAVAHWIAKLPEQEQADSRWQYWQARALEATGQEDTARELLQKAAQGRNFFAFLAADRLGEPYRFSDAPYAASTPFEPPAAVNRVQLLQELEEDTAAHREWLWLLWNSDREQQQALADYALKQQWYSLAVEASIQSKSWDTLAWRFPPAYRAQFEKEALENNLDPWLAMAVSRRESAFNPRARSGVGASGLMQLMPATARNVARDVGQDRPTQAMLFDQNVNIGLGTRYLAELLEQFNGNRLLALAAYNAGPHRVDNWLEAEDDKAVPADVWVESIPFRETRDYVQAVLTYRVLFIGLHDDQPRTAQLISDKENESRYSLSMLE</sequence>